<reference evidence="4 5" key="1">
    <citation type="submission" date="2020-08" db="EMBL/GenBank/DDBJ databases">
        <title>Sequencing the genomes of 1000 actinobacteria strains.</title>
        <authorList>
            <person name="Klenk H.-P."/>
        </authorList>
    </citation>
    <scope>NUCLEOTIDE SEQUENCE [LARGE SCALE GENOMIC DNA]</scope>
    <source>
        <strain evidence="4 5">DSM 43851</strain>
    </source>
</reference>
<protein>
    <recommendedName>
        <fullName evidence="3">DUF3152 domain-containing protein</fullName>
    </recommendedName>
</protein>
<feature type="domain" description="DUF3152" evidence="3">
    <location>
        <begin position="103"/>
        <end position="307"/>
    </location>
</feature>
<gene>
    <name evidence="4" type="ORF">BJ998_001600</name>
</gene>
<dbReference type="RefSeq" id="WP_184859837.1">
    <property type="nucleotide sequence ID" value="NZ_BAAAWY010000051.1"/>
</dbReference>
<comment type="caution">
    <text evidence="4">The sequence shown here is derived from an EMBL/GenBank/DDBJ whole genome shotgun (WGS) entry which is preliminary data.</text>
</comment>
<accession>A0A7W9KEK4</accession>
<dbReference type="Proteomes" id="UP000585638">
    <property type="component" value="Unassembled WGS sequence"/>
</dbReference>
<feature type="region of interest" description="Disordered" evidence="1">
    <location>
        <begin position="1"/>
        <end position="36"/>
    </location>
</feature>
<keyword evidence="2" id="KW-0812">Transmembrane</keyword>
<feature type="transmembrane region" description="Helical" evidence="2">
    <location>
        <begin position="42"/>
        <end position="62"/>
    </location>
</feature>
<evidence type="ECO:0000256" key="1">
    <source>
        <dbReference type="SAM" id="MobiDB-lite"/>
    </source>
</evidence>
<dbReference type="SUPFAM" id="SSF55486">
    <property type="entry name" value="Metalloproteases ('zincins'), catalytic domain"/>
    <property type="match status" value="1"/>
</dbReference>
<evidence type="ECO:0000256" key="2">
    <source>
        <dbReference type="SAM" id="Phobius"/>
    </source>
</evidence>
<keyword evidence="5" id="KW-1185">Reference proteome</keyword>
<organism evidence="4 5">
    <name type="scientific">Kutzneria kofuensis</name>
    <dbReference type="NCBI Taxonomy" id="103725"/>
    <lineage>
        <taxon>Bacteria</taxon>
        <taxon>Bacillati</taxon>
        <taxon>Actinomycetota</taxon>
        <taxon>Actinomycetes</taxon>
        <taxon>Pseudonocardiales</taxon>
        <taxon>Pseudonocardiaceae</taxon>
        <taxon>Kutzneria</taxon>
    </lineage>
</organism>
<name>A0A7W9KEK4_9PSEU</name>
<proteinExistence type="predicted"/>
<dbReference type="EMBL" id="JACHIR010000001">
    <property type="protein sequence ID" value="MBB5890404.1"/>
    <property type="molecule type" value="Genomic_DNA"/>
</dbReference>
<dbReference type="InterPro" id="IPR022603">
    <property type="entry name" value="DUF3152"/>
</dbReference>
<dbReference type="Pfam" id="PF11350">
    <property type="entry name" value="DUF3152"/>
    <property type="match status" value="1"/>
</dbReference>
<evidence type="ECO:0000313" key="4">
    <source>
        <dbReference type="EMBL" id="MBB5890404.1"/>
    </source>
</evidence>
<keyword evidence="2" id="KW-0472">Membrane</keyword>
<evidence type="ECO:0000259" key="3">
    <source>
        <dbReference type="Pfam" id="PF11350"/>
    </source>
</evidence>
<dbReference type="AlphaFoldDB" id="A0A7W9KEK4"/>
<keyword evidence="2" id="KW-1133">Transmembrane helix</keyword>
<evidence type="ECO:0000313" key="5">
    <source>
        <dbReference type="Proteomes" id="UP000585638"/>
    </source>
</evidence>
<sequence>MGRLTASGRLRQARQHTRRAAQPLAAPAQPPRPERKKPGAGWLVYVFPLVIALTAITAFRVVKEEPPAEPTPTPVVAGSATPVSIGEAPPGAKFAKQLASAQLPDGGPIPGPGKGTFHVVPGTSAQVGKGKLTTYTIEVEDGFQPVGGDALFAETVQNTLSNPKSWIGGGQIALKRVDSGKADLHIRLASQETTRGPKVCGFDIPYDTSCRLDDNVYLNDARWERGAVAFQGNILLYQQYAVNHEVGHFFGGNHLPCAQNGGLAPVMMQQTLSTADNDLADLTTQNPQGIVVPHDDKVCQPNPWPFPVAGQGQ</sequence>